<name>A0ABW7AJU2_9ACTN</name>
<feature type="transmembrane region" description="Helical" evidence="1">
    <location>
        <begin position="158"/>
        <end position="176"/>
    </location>
</feature>
<keyword evidence="3" id="KW-1185">Reference proteome</keyword>
<keyword evidence="1" id="KW-1133">Transmembrane helix</keyword>
<dbReference type="RefSeq" id="WP_393170894.1">
    <property type="nucleotide sequence ID" value="NZ_JBICRM010000020.1"/>
</dbReference>
<keyword evidence="1" id="KW-0472">Membrane</keyword>
<evidence type="ECO:0000313" key="2">
    <source>
        <dbReference type="EMBL" id="MFG1707308.1"/>
    </source>
</evidence>
<evidence type="ECO:0000313" key="3">
    <source>
        <dbReference type="Proteomes" id="UP001603978"/>
    </source>
</evidence>
<sequence length="198" mass="20708">MRGGVLGDLVKGQVCLFAGLSVCLVIMPGCLSFNCGMSDFGVHWGTAVPYAFGFLGAALFTRRGLRAAAPLLPAPRFVRVAGDSFALLLVGILLTPYTLADAVHWVHRSFGAALFLYEMVLAVRLLAWGFGGLLSVVVQVVGGVTSGVSVVLAEGPLVVGQAVFQLAFGVTIIRMARLLPRQGPEPGETSTGQSFSVN</sequence>
<feature type="transmembrane region" description="Helical" evidence="1">
    <location>
        <begin position="42"/>
        <end position="60"/>
    </location>
</feature>
<comment type="caution">
    <text evidence="2">The sequence shown here is derived from an EMBL/GenBank/DDBJ whole genome shotgun (WGS) entry which is preliminary data.</text>
</comment>
<dbReference type="EMBL" id="JBICRM010000020">
    <property type="protein sequence ID" value="MFG1707308.1"/>
    <property type="molecule type" value="Genomic_DNA"/>
</dbReference>
<dbReference type="Proteomes" id="UP001603978">
    <property type="component" value="Unassembled WGS sequence"/>
</dbReference>
<feature type="transmembrane region" description="Helical" evidence="1">
    <location>
        <begin position="80"/>
        <end position="99"/>
    </location>
</feature>
<protein>
    <submittedName>
        <fullName evidence="2">Uncharacterized protein</fullName>
    </submittedName>
</protein>
<gene>
    <name evidence="2" type="ORF">ACFLIM_29330</name>
</gene>
<accession>A0ABW7AJU2</accession>
<keyword evidence="1" id="KW-0812">Transmembrane</keyword>
<evidence type="ECO:0000256" key="1">
    <source>
        <dbReference type="SAM" id="Phobius"/>
    </source>
</evidence>
<proteinExistence type="predicted"/>
<organism evidence="2 3">
    <name type="scientific">Nonomuraea marmarensis</name>
    <dbReference type="NCBI Taxonomy" id="3351344"/>
    <lineage>
        <taxon>Bacteria</taxon>
        <taxon>Bacillati</taxon>
        <taxon>Actinomycetota</taxon>
        <taxon>Actinomycetes</taxon>
        <taxon>Streptosporangiales</taxon>
        <taxon>Streptosporangiaceae</taxon>
        <taxon>Nonomuraea</taxon>
    </lineage>
</organism>
<reference evidence="2 3" key="1">
    <citation type="submission" date="2024-10" db="EMBL/GenBank/DDBJ databases">
        <authorList>
            <person name="Topkara A.R."/>
            <person name="Saygin H."/>
        </authorList>
    </citation>
    <scope>NUCLEOTIDE SEQUENCE [LARGE SCALE GENOMIC DNA]</scope>
    <source>
        <strain evidence="2 3">M3C6</strain>
    </source>
</reference>